<evidence type="ECO:0000313" key="2">
    <source>
        <dbReference type="EMBL" id="GLF99504.1"/>
    </source>
</evidence>
<dbReference type="InterPro" id="IPR001387">
    <property type="entry name" value="Cro/C1-type_HTH"/>
</dbReference>
<keyword evidence="3" id="KW-1185">Reference proteome</keyword>
<comment type="caution">
    <text evidence="2">The sequence shown here is derived from an EMBL/GenBank/DDBJ whole genome shotgun (WGS) entry which is preliminary data.</text>
</comment>
<gene>
    <name evidence="2" type="ORF">SYYSPA8_34425</name>
</gene>
<dbReference type="InterPro" id="IPR043917">
    <property type="entry name" value="DUF5753"/>
</dbReference>
<dbReference type="Pfam" id="PF19054">
    <property type="entry name" value="DUF5753"/>
    <property type="match status" value="1"/>
</dbReference>
<reference evidence="2 3" key="1">
    <citation type="submission" date="2022-10" db="EMBL/GenBank/DDBJ databases">
        <title>Draft genome sequence of Streptomyces sp. YSPA8.</title>
        <authorList>
            <person name="Moriuchi R."/>
            <person name="Dohra H."/>
            <person name="Yamamura H."/>
            <person name="Kodani S."/>
        </authorList>
    </citation>
    <scope>NUCLEOTIDE SEQUENCE [LARGE SCALE GENOMIC DNA]</scope>
    <source>
        <strain evidence="2 3">YSPA8</strain>
    </source>
</reference>
<evidence type="ECO:0000259" key="1">
    <source>
        <dbReference type="Pfam" id="PF19054"/>
    </source>
</evidence>
<accession>A0ABQ5PA88</accession>
<dbReference type="CDD" id="cd00093">
    <property type="entry name" value="HTH_XRE"/>
    <property type="match status" value="1"/>
</dbReference>
<dbReference type="SUPFAM" id="SSF47413">
    <property type="entry name" value="lambda repressor-like DNA-binding domains"/>
    <property type="match status" value="1"/>
</dbReference>
<sequence length="272" mass="30308">MRESSGEPANGLEWFGREVEEALRHKGAKARDLVAYSGYKEPYVSKVRHGQAKPSPEFARKCDAFFDTSGFFARTLVRISERGGHPSWFIPFLKLEREATQIAQYSNSTVTGLLQTPAYASAIFKSAFPRESEERTAARIDDRMRRREVMERDTPPLLWAILHESTLRTVVGGRRVMAEQLHHIVNSVGPNITVQVLPFVAGAPASNLPFTLFAQEDGSTVLYSETLGLGHVSDSRGDVTESQATYDRLRAAALPCEKSQAFITQVAEEYGR</sequence>
<dbReference type="EMBL" id="BSBI01000020">
    <property type="protein sequence ID" value="GLF99504.1"/>
    <property type="molecule type" value="Genomic_DNA"/>
</dbReference>
<feature type="domain" description="DUF5753" evidence="1">
    <location>
        <begin position="92"/>
        <end position="265"/>
    </location>
</feature>
<dbReference type="RefSeq" id="WP_323451439.1">
    <property type="nucleotide sequence ID" value="NZ_BSBI01000020.1"/>
</dbReference>
<proteinExistence type="predicted"/>
<protein>
    <submittedName>
        <fullName evidence="2">Scr1 family TA system antitoxin-like transcriptional regulator</fullName>
    </submittedName>
</protein>
<name>A0ABQ5PA88_9ACTN</name>
<organism evidence="2 3">
    <name type="scientific">Streptomyces yaizuensis</name>
    <dbReference type="NCBI Taxonomy" id="2989713"/>
    <lineage>
        <taxon>Bacteria</taxon>
        <taxon>Bacillati</taxon>
        <taxon>Actinomycetota</taxon>
        <taxon>Actinomycetes</taxon>
        <taxon>Kitasatosporales</taxon>
        <taxon>Streptomycetaceae</taxon>
        <taxon>Streptomyces</taxon>
    </lineage>
</organism>
<dbReference type="InterPro" id="IPR010982">
    <property type="entry name" value="Lambda_DNA-bd_dom_sf"/>
</dbReference>
<dbReference type="Proteomes" id="UP001291653">
    <property type="component" value="Unassembled WGS sequence"/>
</dbReference>
<evidence type="ECO:0000313" key="3">
    <source>
        <dbReference type="Proteomes" id="UP001291653"/>
    </source>
</evidence>